<name>A0A382Z298_9ZZZZ</name>
<feature type="domain" description="Transposase InsH N-terminal" evidence="2">
    <location>
        <begin position="7"/>
        <end position="81"/>
    </location>
</feature>
<feature type="non-terminal residue" evidence="3">
    <location>
        <position position="1"/>
    </location>
</feature>
<organism evidence="3">
    <name type="scientific">marine metagenome</name>
    <dbReference type="NCBI Taxonomy" id="408172"/>
    <lineage>
        <taxon>unclassified sequences</taxon>
        <taxon>metagenomes</taxon>
        <taxon>ecological metagenomes</taxon>
    </lineage>
</organism>
<dbReference type="InterPro" id="IPR008490">
    <property type="entry name" value="Transposase_InsH_N"/>
</dbReference>
<reference evidence="3" key="1">
    <citation type="submission" date="2018-05" db="EMBL/GenBank/DDBJ databases">
        <authorList>
            <person name="Lanie J.A."/>
            <person name="Ng W.-L."/>
            <person name="Kazmierczak K.M."/>
            <person name="Andrzejewski T.M."/>
            <person name="Davidsen T.M."/>
            <person name="Wayne K.J."/>
            <person name="Tettelin H."/>
            <person name="Glass J.I."/>
            <person name="Rusch D."/>
            <person name="Podicherti R."/>
            <person name="Tsui H.-C.T."/>
            <person name="Winkler M.E."/>
        </authorList>
    </citation>
    <scope>NUCLEOTIDE SEQUENCE</scope>
</reference>
<evidence type="ECO:0000313" key="3">
    <source>
        <dbReference type="EMBL" id="SVD89205.1"/>
    </source>
</evidence>
<sequence>VNDVLGSLSADFASAYSDIGRPSIAPERLIRALLLQAFYSVRSERQLMEQIEFNLLFRWFVGLGMDDPVWDASTFCHNQDRLLEADISALVLNGVIEHRKVRGLLSRDHFSVDGTLIEAWASMKSFRPKGGGAGRNAERDFHGEKRSNETHESTTDADARLYR</sequence>
<gene>
    <name evidence="3" type="ORF">METZ01_LOCUS442059</name>
</gene>
<feature type="non-terminal residue" evidence="3">
    <location>
        <position position="163"/>
    </location>
</feature>
<dbReference type="Pfam" id="PF05598">
    <property type="entry name" value="DUF772"/>
    <property type="match status" value="1"/>
</dbReference>
<accession>A0A382Z298</accession>
<feature type="compositionally biased region" description="Basic and acidic residues" evidence="1">
    <location>
        <begin position="136"/>
        <end position="163"/>
    </location>
</feature>
<dbReference type="AlphaFoldDB" id="A0A382Z298"/>
<dbReference type="PANTHER" id="PTHR35604">
    <property type="entry name" value="TRANSPOSASE INSH FOR INSERTION SEQUENCE ELEMENT IS5A-RELATED"/>
    <property type="match status" value="1"/>
</dbReference>
<proteinExistence type="predicted"/>
<dbReference type="PANTHER" id="PTHR35604:SF2">
    <property type="entry name" value="TRANSPOSASE INSH FOR INSERTION SEQUENCE ELEMENT IS5A-RELATED"/>
    <property type="match status" value="1"/>
</dbReference>
<protein>
    <recommendedName>
        <fullName evidence="2">Transposase InsH N-terminal domain-containing protein</fullName>
    </recommendedName>
</protein>
<evidence type="ECO:0000259" key="2">
    <source>
        <dbReference type="Pfam" id="PF05598"/>
    </source>
</evidence>
<evidence type="ECO:0000256" key="1">
    <source>
        <dbReference type="SAM" id="MobiDB-lite"/>
    </source>
</evidence>
<dbReference type="EMBL" id="UINC01180153">
    <property type="protein sequence ID" value="SVD89205.1"/>
    <property type="molecule type" value="Genomic_DNA"/>
</dbReference>
<feature type="region of interest" description="Disordered" evidence="1">
    <location>
        <begin position="128"/>
        <end position="163"/>
    </location>
</feature>